<dbReference type="SMART" id="SM00244">
    <property type="entry name" value="PHB"/>
    <property type="match status" value="1"/>
</dbReference>
<name>A0ABS0XGN1_9ACTN</name>
<reference evidence="3 4" key="1">
    <citation type="submission" date="2020-12" db="EMBL/GenBank/DDBJ databases">
        <title>Streptomyces typhae sp. nov., a novel endophytic actinomycete isolated from the root of cattail pollen (Typha angustifolia L.).</title>
        <authorList>
            <person name="Peng C."/>
            <person name="Liu C."/>
        </authorList>
    </citation>
    <scope>NUCLEOTIDE SEQUENCE [LARGE SCALE GENOMIC DNA]</scope>
    <source>
        <strain evidence="3 4">JCM 4753</strain>
    </source>
</reference>
<organism evidence="3 4">
    <name type="scientific">Streptomyces flavofungini</name>
    <dbReference type="NCBI Taxonomy" id="68200"/>
    <lineage>
        <taxon>Bacteria</taxon>
        <taxon>Bacillati</taxon>
        <taxon>Actinomycetota</taxon>
        <taxon>Actinomycetes</taxon>
        <taxon>Kitasatosporales</taxon>
        <taxon>Streptomycetaceae</taxon>
        <taxon>Streptomyces</taxon>
    </lineage>
</organism>
<dbReference type="Proteomes" id="UP000634780">
    <property type="component" value="Unassembled WGS sequence"/>
</dbReference>
<evidence type="ECO:0000259" key="2">
    <source>
        <dbReference type="SMART" id="SM00244"/>
    </source>
</evidence>
<evidence type="ECO:0000313" key="4">
    <source>
        <dbReference type="Proteomes" id="UP000634780"/>
    </source>
</evidence>
<accession>A0ABS0XGN1</accession>
<proteinExistence type="predicted"/>
<dbReference type="PANTHER" id="PTHR43446">
    <property type="entry name" value="MEMBRANE PROTEIN-RELATED"/>
    <property type="match status" value="1"/>
</dbReference>
<dbReference type="PANTHER" id="PTHR43446:SF1">
    <property type="entry name" value="BAND 7 DOMAIN-CONTAINING PROTEIN"/>
    <property type="match status" value="1"/>
</dbReference>
<comment type="caution">
    <text evidence="3">The sequence shown here is derived from an EMBL/GenBank/DDBJ whole genome shotgun (WGS) entry which is preliminary data.</text>
</comment>
<dbReference type="CDD" id="cd03402">
    <property type="entry name" value="SPFH_like_u2"/>
    <property type="match status" value="1"/>
</dbReference>
<dbReference type="InterPro" id="IPR001107">
    <property type="entry name" value="Band_7"/>
</dbReference>
<evidence type="ECO:0000313" key="3">
    <source>
        <dbReference type="EMBL" id="MBJ3812370.1"/>
    </source>
</evidence>
<feature type="region of interest" description="Disordered" evidence="1">
    <location>
        <begin position="14"/>
        <end position="105"/>
    </location>
</feature>
<sequence length="396" mass="43462">MQRQVLCIAARIRHGGERGVLPDKSRELKAPEDGAVARRSTTTPSGFGGSGSVREPPARERVFHGNALTKQTKPSPPGRAAGRQQTAVPPRREPEPAPHKPPPRLSQELMERRGAACSGWWAVLVMLPSMAGNVWLTPLGPPAVEWPALERWGATVGCGAVTLLSLSGLTRGKTGHAWVLTLFGRYRGSVRRTGLLWINPLALRHRVDVRLRHWRSEPMQVVDAQGTELRVVALVVWRVKDTARALFAVDDYVPYLQEQVEAVTARTVSQLPADSFGEPSADTRTLRDTEAVGNLLSQLLSAECRAVGLEIFSVRPTHLAYAPELATAMRRRQLAAIDAQHRDQVLTSALDAVDHAVRRLTERELVTLDDYERNALVKDLTIAFYAARGSATEPAP</sequence>
<feature type="domain" description="Band 7" evidence="2">
    <location>
        <begin position="167"/>
        <end position="333"/>
    </location>
</feature>
<dbReference type="SUPFAM" id="SSF117892">
    <property type="entry name" value="Band 7/SPFH domain"/>
    <property type="match status" value="1"/>
</dbReference>
<dbReference type="Gene3D" id="3.30.479.30">
    <property type="entry name" value="Band 7 domain"/>
    <property type="match status" value="1"/>
</dbReference>
<dbReference type="EMBL" id="JAEKOZ010000036">
    <property type="protein sequence ID" value="MBJ3812370.1"/>
    <property type="molecule type" value="Genomic_DNA"/>
</dbReference>
<gene>
    <name evidence="3" type="ORF">JGB26_35700</name>
</gene>
<dbReference type="Pfam" id="PF01145">
    <property type="entry name" value="Band_7"/>
    <property type="match status" value="1"/>
</dbReference>
<keyword evidence="4" id="KW-1185">Reference proteome</keyword>
<feature type="compositionally biased region" description="Basic and acidic residues" evidence="1">
    <location>
        <begin position="14"/>
        <end position="36"/>
    </location>
</feature>
<evidence type="ECO:0000256" key="1">
    <source>
        <dbReference type="SAM" id="MobiDB-lite"/>
    </source>
</evidence>
<dbReference type="InterPro" id="IPR036013">
    <property type="entry name" value="Band_7/SPFH_dom_sf"/>
</dbReference>
<protein>
    <submittedName>
        <fullName evidence="3">SPFH domain-containing protein</fullName>
    </submittedName>
</protein>